<dbReference type="EMBL" id="GBRH01247839">
    <property type="protein sequence ID" value="JAD50056.1"/>
    <property type="molecule type" value="Transcribed_RNA"/>
</dbReference>
<evidence type="ECO:0000313" key="1">
    <source>
        <dbReference type="EMBL" id="JAD50056.1"/>
    </source>
</evidence>
<dbReference type="AlphaFoldDB" id="A0A0A9AFY9"/>
<proteinExistence type="predicted"/>
<sequence>MIEKTESVQMIYRGLYNR</sequence>
<reference evidence="1" key="1">
    <citation type="submission" date="2014-09" db="EMBL/GenBank/DDBJ databases">
        <authorList>
            <person name="Magalhaes I.L.F."/>
            <person name="Oliveira U."/>
            <person name="Santos F.R."/>
            <person name="Vidigal T.H.D.A."/>
            <person name="Brescovit A.D."/>
            <person name="Santos A.J."/>
        </authorList>
    </citation>
    <scope>NUCLEOTIDE SEQUENCE</scope>
    <source>
        <tissue evidence="1">Shoot tissue taken approximately 20 cm above the soil surface</tissue>
    </source>
</reference>
<name>A0A0A9AFY9_ARUDO</name>
<organism evidence="1">
    <name type="scientific">Arundo donax</name>
    <name type="common">Giant reed</name>
    <name type="synonym">Donax arundinaceus</name>
    <dbReference type="NCBI Taxonomy" id="35708"/>
    <lineage>
        <taxon>Eukaryota</taxon>
        <taxon>Viridiplantae</taxon>
        <taxon>Streptophyta</taxon>
        <taxon>Embryophyta</taxon>
        <taxon>Tracheophyta</taxon>
        <taxon>Spermatophyta</taxon>
        <taxon>Magnoliopsida</taxon>
        <taxon>Liliopsida</taxon>
        <taxon>Poales</taxon>
        <taxon>Poaceae</taxon>
        <taxon>PACMAD clade</taxon>
        <taxon>Arundinoideae</taxon>
        <taxon>Arundineae</taxon>
        <taxon>Arundo</taxon>
    </lineage>
</organism>
<accession>A0A0A9AFY9</accession>
<reference evidence="1" key="2">
    <citation type="journal article" date="2015" name="Data Brief">
        <title>Shoot transcriptome of the giant reed, Arundo donax.</title>
        <authorList>
            <person name="Barrero R.A."/>
            <person name="Guerrero F.D."/>
            <person name="Moolhuijzen P."/>
            <person name="Goolsby J.A."/>
            <person name="Tidwell J."/>
            <person name="Bellgard S.E."/>
            <person name="Bellgard M.I."/>
        </authorList>
    </citation>
    <scope>NUCLEOTIDE SEQUENCE</scope>
    <source>
        <tissue evidence="1">Shoot tissue taken approximately 20 cm above the soil surface</tissue>
    </source>
</reference>
<protein>
    <submittedName>
        <fullName evidence="1">Uncharacterized protein</fullName>
    </submittedName>
</protein>